<keyword evidence="7 11" id="KW-0863">Zinc-finger</keyword>
<evidence type="ECO:0000256" key="12">
    <source>
        <dbReference type="SAM" id="MobiDB-lite"/>
    </source>
</evidence>
<keyword evidence="5" id="KW-0808">Transferase</keyword>
<keyword evidence="13" id="KW-1133">Transmembrane helix</keyword>
<evidence type="ECO:0000256" key="2">
    <source>
        <dbReference type="ARBA" id="ARBA00004308"/>
    </source>
</evidence>
<feature type="domain" description="RING-type" evidence="14">
    <location>
        <begin position="4"/>
        <end position="56"/>
    </location>
</feature>
<keyword evidence="10 13" id="KW-0472">Membrane</keyword>
<dbReference type="Proteomes" id="UP001642484">
    <property type="component" value="Unassembled WGS sequence"/>
</dbReference>
<evidence type="ECO:0000256" key="5">
    <source>
        <dbReference type="ARBA" id="ARBA00022679"/>
    </source>
</evidence>
<dbReference type="PROSITE" id="PS50089">
    <property type="entry name" value="ZF_RING_2"/>
    <property type="match status" value="1"/>
</dbReference>
<evidence type="ECO:0000256" key="3">
    <source>
        <dbReference type="ARBA" id="ARBA00004906"/>
    </source>
</evidence>
<evidence type="ECO:0000256" key="13">
    <source>
        <dbReference type="SAM" id="Phobius"/>
    </source>
</evidence>
<keyword evidence="9" id="KW-0862">Zinc</keyword>
<comment type="catalytic activity">
    <reaction evidence="1">
        <text>S-ubiquitinyl-[E2 ubiquitin-conjugating enzyme]-L-cysteine + [acceptor protein]-L-lysine = [E2 ubiquitin-conjugating enzyme]-L-cysteine + N(6)-ubiquitinyl-[acceptor protein]-L-lysine.</text>
        <dbReference type="EC" id="2.3.2.27"/>
    </reaction>
</comment>
<dbReference type="InterPro" id="IPR013083">
    <property type="entry name" value="Znf_RING/FYVE/PHD"/>
</dbReference>
<dbReference type="Gene3D" id="3.30.40.10">
    <property type="entry name" value="Zinc/RING finger domain, C3HC4 (zinc finger)"/>
    <property type="match status" value="1"/>
</dbReference>
<evidence type="ECO:0000259" key="14">
    <source>
        <dbReference type="PROSITE" id="PS50089"/>
    </source>
</evidence>
<dbReference type="InterPro" id="IPR017907">
    <property type="entry name" value="Znf_RING_CS"/>
</dbReference>
<evidence type="ECO:0000313" key="17">
    <source>
        <dbReference type="Proteomes" id="UP001642484"/>
    </source>
</evidence>
<reference evidence="15 17" key="1">
    <citation type="submission" date="2024-02" db="EMBL/GenBank/DDBJ databases">
        <authorList>
            <person name="Chen Y."/>
            <person name="Shah S."/>
            <person name="Dougan E. K."/>
            <person name="Thang M."/>
            <person name="Chan C."/>
        </authorList>
    </citation>
    <scope>NUCLEOTIDE SEQUENCE [LARGE SCALE GENOMIC DNA]</scope>
</reference>
<dbReference type="GO" id="GO:0016740">
    <property type="term" value="F:transferase activity"/>
    <property type="evidence" value="ECO:0007669"/>
    <property type="project" value="UniProtKB-KW"/>
</dbReference>
<evidence type="ECO:0000256" key="9">
    <source>
        <dbReference type="ARBA" id="ARBA00022833"/>
    </source>
</evidence>
<dbReference type="EC" id="2.3.2.27" evidence="4"/>
<evidence type="ECO:0000256" key="8">
    <source>
        <dbReference type="ARBA" id="ARBA00022786"/>
    </source>
</evidence>
<keyword evidence="13" id="KW-0812">Transmembrane</keyword>
<evidence type="ECO:0000256" key="7">
    <source>
        <dbReference type="ARBA" id="ARBA00022771"/>
    </source>
</evidence>
<evidence type="ECO:0000256" key="6">
    <source>
        <dbReference type="ARBA" id="ARBA00022723"/>
    </source>
</evidence>
<evidence type="ECO:0000256" key="4">
    <source>
        <dbReference type="ARBA" id="ARBA00012483"/>
    </source>
</evidence>
<comment type="caution">
    <text evidence="15">The sequence shown here is derived from an EMBL/GenBank/DDBJ whole genome shotgun (WGS) entry which is preliminary data.</text>
</comment>
<feature type="region of interest" description="Disordered" evidence="12">
    <location>
        <begin position="69"/>
        <end position="98"/>
    </location>
</feature>
<organism evidence="15 17">
    <name type="scientific">Durusdinium trenchii</name>
    <dbReference type="NCBI Taxonomy" id="1381693"/>
    <lineage>
        <taxon>Eukaryota</taxon>
        <taxon>Sar</taxon>
        <taxon>Alveolata</taxon>
        <taxon>Dinophyceae</taxon>
        <taxon>Suessiales</taxon>
        <taxon>Symbiodiniaceae</taxon>
        <taxon>Durusdinium</taxon>
    </lineage>
</organism>
<dbReference type="EMBL" id="CAXAMN010004669">
    <property type="protein sequence ID" value="CAK9010534.1"/>
    <property type="molecule type" value="Genomic_DNA"/>
</dbReference>
<dbReference type="InterPro" id="IPR018957">
    <property type="entry name" value="Znf_C3HC4_RING-type"/>
</dbReference>
<evidence type="ECO:0000313" key="15">
    <source>
        <dbReference type="EMBL" id="CAK9009982.1"/>
    </source>
</evidence>
<evidence type="ECO:0000256" key="10">
    <source>
        <dbReference type="ARBA" id="ARBA00023136"/>
    </source>
</evidence>
<gene>
    <name evidence="16" type="ORF">CCMP2556_LOCUS10109</name>
    <name evidence="15" type="ORF">CCMP2556_LOCUS9892</name>
</gene>
<dbReference type="InterPro" id="IPR045103">
    <property type="entry name" value="RNF5/RNF185-like"/>
</dbReference>
<feature type="transmembrane region" description="Helical" evidence="13">
    <location>
        <begin position="119"/>
        <end position="137"/>
    </location>
</feature>
<keyword evidence="8" id="KW-0833">Ubl conjugation pathway</keyword>
<dbReference type="SMART" id="SM00184">
    <property type="entry name" value="RING"/>
    <property type="match status" value="1"/>
</dbReference>
<dbReference type="Pfam" id="PF00097">
    <property type="entry name" value="zf-C3HC4"/>
    <property type="match status" value="1"/>
</dbReference>
<dbReference type="SUPFAM" id="SSF57850">
    <property type="entry name" value="RING/U-box"/>
    <property type="match status" value="1"/>
</dbReference>
<dbReference type="PROSITE" id="PS00518">
    <property type="entry name" value="ZF_RING_1"/>
    <property type="match status" value="1"/>
</dbReference>
<name>A0ABP0J6N4_9DINO</name>
<evidence type="ECO:0000256" key="1">
    <source>
        <dbReference type="ARBA" id="ARBA00000900"/>
    </source>
</evidence>
<dbReference type="PANTHER" id="PTHR12313">
    <property type="entry name" value="E3 UBIQUITIN-PROTEIN LIGASE RNF5-RELATED"/>
    <property type="match status" value="1"/>
</dbReference>
<feature type="transmembrane region" description="Helical" evidence="13">
    <location>
        <begin position="143"/>
        <end position="160"/>
    </location>
</feature>
<dbReference type="EMBL" id="CAXAMN010004558">
    <property type="protein sequence ID" value="CAK9009982.1"/>
    <property type="molecule type" value="Genomic_DNA"/>
</dbReference>
<comment type="subcellular location">
    <subcellularLocation>
        <location evidence="2">Endomembrane system</location>
    </subcellularLocation>
</comment>
<keyword evidence="6" id="KW-0479">Metal-binding</keyword>
<protein>
    <recommendedName>
        <fullName evidence="4">RING-type E3 ubiquitin transferase</fullName>
        <ecNumber evidence="4">2.3.2.27</ecNumber>
    </recommendedName>
</protein>
<accession>A0ABP0J6N4</accession>
<dbReference type="InterPro" id="IPR001841">
    <property type="entry name" value="Znf_RING"/>
</dbReference>
<proteinExistence type="predicted"/>
<keyword evidence="17" id="KW-1185">Reference proteome</keyword>
<sequence length="161" mass="17190">MFECNICFETAFEPVVTRCGHLFCWKCLHLWLSAPRRSAYGNLQPSNGWSSCPVCKAAVSQQTVTPVYARDGSGGMETEQRDASLPPRPAGEWQEPETPEAEGFVYGGTASRYSFSAGYGQFPVVCALALGGSYGSVPVSRPALLTLGALACIALVSIALM</sequence>
<comment type="pathway">
    <text evidence="3">Protein modification; protein ubiquitination.</text>
</comment>
<evidence type="ECO:0000256" key="11">
    <source>
        <dbReference type="PROSITE-ProRule" id="PRU00175"/>
    </source>
</evidence>
<evidence type="ECO:0000313" key="16">
    <source>
        <dbReference type="EMBL" id="CAK9010534.1"/>
    </source>
</evidence>